<keyword evidence="3" id="KW-1185">Reference proteome</keyword>
<dbReference type="PANTHER" id="PTHR43422:SF3">
    <property type="entry name" value="THIAMINE THIAZOLE SYNTHASE"/>
    <property type="match status" value="1"/>
</dbReference>
<dbReference type="EMBL" id="LMXB01000132">
    <property type="protein sequence ID" value="KUO14771.1"/>
    <property type="molecule type" value="Genomic_DNA"/>
</dbReference>
<dbReference type="OrthoDB" id="9790035at2"/>
<dbReference type="InterPro" id="IPR002938">
    <property type="entry name" value="FAD-bd"/>
</dbReference>
<evidence type="ECO:0000313" key="3">
    <source>
        <dbReference type="Proteomes" id="UP000053260"/>
    </source>
</evidence>
<dbReference type="GO" id="GO:0071949">
    <property type="term" value="F:FAD binding"/>
    <property type="evidence" value="ECO:0007669"/>
    <property type="project" value="InterPro"/>
</dbReference>
<dbReference type="Gene3D" id="3.50.50.60">
    <property type="entry name" value="FAD/NAD(P)-binding domain"/>
    <property type="match status" value="1"/>
</dbReference>
<dbReference type="Proteomes" id="UP000053260">
    <property type="component" value="Unassembled WGS sequence"/>
</dbReference>
<dbReference type="SUPFAM" id="SSF51905">
    <property type="entry name" value="FAD/NAD(P)-binding domain"/>
    <property type="match status" value="1"/>
</dbReference>
<dbReference type="Pfam" id="PF01494">
    <property type="entry name" value="FAD_binding_3"/>
    <property type="match status" value="1"/>
</dbReference>
<name>A0A101UQ69_9ACTN</name>
<organism evidence="2 3">
    <name type="scientific">Streptomyces dysideae</name>
    <dbReference type="NCBI Taxonomy" id="909626"/>
    <lineage>
        <taxon>Bacteria</taxon>
        <taxon>Bacillati</taxon>
        <taxon>Actinomycetota</taxon>
        <taxon>Actinomycetes</taxon>
        <taxon>Kitasatosporales</taxon>
        <taxon>Streptomycetaceae</taxon>
        <taxon>Streptomyces</taxon>
    </lineage>
</organism>
<comment type="caution">
    <text evidence="2">The sequence shown here is derived from an EMBL/GenBank/DDBJ whole genome shotgun (WGS) entry which is preliminary data.</text>
</comment>
<evidence type="ECO:0000313" key="2">
    <source>
        <dbReference type="EMBL" id="KUO14771.1"/>
    </source>
</evidence>
<feature type="domain" description="FAD-binding" evidence="1">
    <location>
        <begin position="8"/>
        <end position="336"/>
    </location>
</feature>
<protein>
    <recommendedName>
        <fullName evidence="1">FAD-binding domain-containing protein</fullName>
    </recommendedName>
</protein>
<accession>A0A101UQ69</accession>
<dbReference type="STRING" id="909626.AQJ91_45000"/>
<reference evidence="2 3" key="1">
    <citation type="submission" date="2015-10" db="EMBL/GenBank/DDBJ databases">
        <title>Draft genome sequence of Streptomyces sp. RV15, isolated from a marine sponge.</title>
        <authorList>
            <person name="Ruckert C."/>
            <person name="Abdelmohsen U.R."/>
            <person name="Winkler A."/>
            <person name="Hentschel U."/>
            <person name="Kalinowski J."/>
            <person name="Kampfer P."/>
            <person name="Glaeser S."/>
        </authorList>
    </citation>
    <scope>NUCLEOTIDE SEQUENCE [LARGE SCALE GENOMIC DNA]</scope>
    <source>
        <strain evidence="2 3">RV15</strain>
    </source>
</reference>
<evidence type="ECO:0000259" key="1">
    <source>
        <dbReference type="Pfam" id="PF01494"/>
    </source>
</evidence>
<dbReference type="InterPro" id="IPR036188">
    <property type="entry name" value="FAD/NAD-bd_sf"/>
</dbReference>
<sequence length="455" mass="49654">MRERNGATAIVIGAGMAGLVTARVLSDHVDRVTVLERDRLPQDAVTRRSVPQGRHAHVLLARGQRLLDGWFPGLFDDLVQAGAVPLDAKDLVWHQAGAYRVRSDLGFLAMSMSRPLLERTVRERLLRQRSNVSITDEAAVDRLILEGGRVAGVRVDGAEHRADLVADCSGRNTRFLDQLAKEGFPAPEVSAVRVDTAYGTRIVRRRPDDLDGTLALVVDDPTRGHRMGTMVPVEGDRWIITVGSFHGDVPPTEPDEYEDFARSLPSPVIADVLARADAFTPVLSHRMPTSRRRRVERLERTPPGFVVLGDAVCSLNPVHWQGMSSAALQARALGQAVERHGPASPALAGDFYRRAAKVVDVPWKIAAGADFADPRTSGPEPTGTDLVNRYLDKVLRACHTSIPVARQTLRVQNLLARPESLMTPAMVLRVLLAARRSPAGVEMPAAPSARRRPAA</sequence>
<dbReference type="RefSeq" id="WP_067035043.1">
    <property type="nucleotide sequence ID" value="NZ_KQ949129.1"/>
</dbReference>
<proteinExistence type="predicted"/>
<gene>
    <name evidence="2" type="ORF">AQJ91_45000</name>
</gene>
<dbReference type="AlphaFoldDB" id="A0A101UQ69"/>
<dbReference type="PANTHER" id="PTHR43422">
    <property type="entry name" value="THIAMINE THIAZOLE SYNTHASE"/>
    <property type="match status" value="1"/>
</dbReference>